<comment type="caution">
    <text evidence="1">The sequence shown here is derived from an EMBL/GenBank/DDBJ whole genome shotgun (WGS) entry which is preliminary data.</text>
</comment>
<dbReference type="Proteomes" id="UP000315471">
    <property type="component" value="Unassembled WGS sequence"/>
</dbReference>
<dbReference type="AlphaFoldDB" id="A0A5C6E941"/>
<evidence type="ECO:0000313" key="2">
    <source>
        <dbReference type="Proteomes" id="UP000315471"/>
    </source>
</evidence>
<proteinExistence type="predicted"/>
<protein>
    <submittedName>
        <fullName evidence="1">Uncharacterized protein</fullName>
    </submittedName>
</protein>
<reference evidence="1 2" key="1">
    <citation type="submission" date="2019-02" db="EMBL/GenBank/DDBJ databases">
        <title>Deep-cultivation of Planctomycetes and their phenomic and genomic characterization uncovers novel biology.</title>
        <authorList>
            <person name="Wiegand S."/>
            <person name="Jogler M."/>
            <person name="Boedeker C."/>
            <person name="Pinto D."/>
            <person name="Vollmers J."/>
            <person name="Rivas-Marin E."/>
            <person name="Kohn T."/>
            <person name="Peeters S.H."/>
            <person name="Heuer A."/>
            <person name="Rast P."/>
            <person name="Oberbeckmann S."/>
            <person name="Bunk B."/>
            <person name="Jeske O."/>
            <person name="Meyerdierks A."/>
            <person name="Storesund J.E."/>
            <person name="Kallscheuer N."/>
            <person name="Luecker S."/>
            <person name="Lage O.M."/>
            <person name="Pohl T."/>
            <person name="Merkel B.J."/>
            <person name="Hornburger P."/>
            <person name="Mueller R.-W."/>
            <person name="Bruemmer F."/>
            <person name="Labrenz M."/>
            <person name="Spormann A.M."/>
            <person name="Op Den Camp H."/>
            <person name="Overmann J."/>
            <person name="Amann R."/>
            <person name="Jetten M.S.M."/>
            <person name="Mascher T."/>
            <person name="Medema M.H."/>
            <person name="Devos D.P."/>
            <person name="Kaster A.-K."/>
            <person name="Ovreas L."/>
            <person name="Rohde M."/>
            <person name="Galperin M.Y."/>
            <person name="Jogler C."/>
        </authorList>
    </citation>
    <scope>NUCLEOTIDE SEQUENCE [LARGE SCALE GENOMIC DNA]</scope>
    <source>
        <strain evidence="1 2">Q31b</strain>
    </source>
</reference>
<organism evidence="1 2">
    <name type="scientific">Novipirellula aureliae</name>
    <dbReference type="NCBI Taxonomy" id="2527966"/>
    <lineage>
        <taxon>Bacteria</taxon>
        <taxon>Pseudomonadati</taxon>
        <taxon>Planctomycetota</taxon>
        <taxon>Planctomycetia</taxon>
        <taxon>Pirellulales</taxon>
        <taxon>Pirellulaceae</taxon>
        <taxon>Novipirellula</taxon>
    </lineage>
</organism>
<evidence type="ECO:0000313" key="1">
    <source>
        <dbReference type="EMBL" id="TWU45348.1"/>
    </source>
</evidence>
<accession>A0A5C6E941</accession>
<sequence length="164" mass="18703">MYKMRSMCDDAFTHLLAAIRKEHLILEHLVESIPSRFAPCLQTQVTRDRLSANAILKSMLEEPANRLLPRSLSQAQSELWLSTDQLLRLAENDEDVMNLPTVNACLLGLAEAREASYQAMLKYNHSIITMSAFTELSLPSIVCRLMRRESNQRTLIDWTPDVSI</sequence>
<keyword evidence="2" id="KW-1185">Reference proteome</keyword>
<name>A0A5C6E941_9BACT</name>
<gene>
    <name evidence="1" type="ORF">Q31b_05200</name>
</gene>
<dbReference type="EMBL" id="SJPY01000001">
    <property type="protein sequence ID" value="TWU45348.1"/>
    <property type="molecule type" value="Genomic_DNA"/>
</dbReference>